<keyword evidence="1 5" id="KW-0489">Methyltransferase</keyword>
<dbReference type="CDD" id="cd02440">
    <property type="entry name" value="AdoMet_MTases"/>
    <property type="match status" value="1"/>
</dbReference>
<keyword evidence="2 5" id="KW-0808">Transferase</keyword>
<gene>
    <name evidence="5 8" type="primary">prmC</name>
    <name evidence="8" type="ORF">Vau01_007130</name>
</gene>
<dbReference type="InterPro" id="IPR050320">
    <property type="entry name" value="N5-glutamine_MTase"/>
</dbReference>
<feature type="binding site" evidence="5">
    <location>
        <position position="172"/>
    </location>
    <ligand>
        <name>S-adenosyl-L-methionine</name>
        <dbReference type="ChEBI" id="CHEBI:59789"/>
    </ligand>
</feature>
<comment type="similarity">
    <text evidence="5">Belongs to the protein N5-glutamine methyltransferase family. PrmC subfamily.</text>
</comment>
<dbReference type="Gene3D" id="3.40.50.150">
    <property type="entry name" value="Vaccinia Virus protein VP39"/>
    <property type="match status" value="1"/>
</dbReference>
<comment type="catalytic activity">
    <reaction evidence="4 5">
        <text>L-glutaminyl-[peptide chain release factor] + S-adenosyl-L-methionine = N(5)-methyl-L-glutaminyl-[peptide chain release factor] + S-adenosyl-L-homocysteine + H(+)</text>
        <dbReference type="Rhea" id="RHEA:42896"/>
        <dbReference type="Rhea" id="RHEA-COMP:10271"/>
        <dbReference type="Rhea" id="RHEA-COMP:10272"/>
        <dbReference type="ChEBI" id="CHEBI:15378"/>
        <dbReference type="ChEBI" id="CHEBI:30011"/>
        <dbReference type="ChEBI" id="CHEBI:57856"/>
        <dbReference type="ChEBI" id="CHEBI:59789"/>
        <dbReference type="ChEBI" id="CHEBI:61891"/>
        <dbReference type="EC" id="2.1.1.297"/>
    </reaction>
</comment>
<dbReference type="Pfam" id="PF05175">
    <property type="entry name" value="MTS"/>
    <property type="match status" value="1"/>
</dbReference>
<dbReference type="EMBL" id="BOPG01000005">
    <property type="protein sequence ID" value="GIJ53197.1"/>
    <property type="molecule type" value="Genomic_DNA"/>
</dbReference>
<dbReference type="InterPro" id="IPR040758">
    <property type="entry name" value="PrmC_N"/>
</dbReference>
<dbReference type="GO" id="GO:0003676">
    <property type="term" value="F:nucleic acid binding"/>
    <property type="evidence" value="ECO:0007669"/>
    <property type="project" value="InterPro"/>
</dbReference>
<dbReference type="EC" id="2.1.1.297" evidence="5"/>
<evidence type="ECO:0000313" key="8">
    <source>
        <dbReference type="EMBL" id="GIJ53197.1"/>
    </source>
</evidence>
<dbReference type="PANTHER" id="PTHR18895">
    <property type="entry name" value="HEMK METHYLTRANSFERASE"/>
    <property type="match status" value="1"/>
</dbReference>
<proteinExistence type="inferred from homology"/>
<dbReference type="PROSITE" id="PS00092">
    <property type="entry name" value="N6_MTASE"/>
    <property type="match status" value="1"/>
</dbReference>
<dbReference type="InterPro" id="IPR019874">
    <property type="entry name" value="RF_methyltr_PrmC"/>
</dbReference>
<evidence type="ECO:0000313" key="9">
    <source>
        <dbReference type="Proteomes" id="UP000612585"/>
    </source>
</evidence>
<feature type="binding site" evidence="5">
    <location>
        <begin position="172"/>
        <end position="175"/>
    </location>
    <ligand>
        <name>substrate</name>
    </ligand>
</feature>
<evidence type="ECO:0000259" key="7">
    <source>
        <dbReference type="Pfam" id="PF17827"/>
    </source>
</evidence>
<reference evidence="8" key="1">
    <citation type="submission" date="2021-01" db="EMBL/GenBank/DDBJ databases">
        <title>Whole genome shotgun sequence of Virgisporangium aurantiacum NBRC 16421.</title>
        <authorList>
            <person name="Komaki H."/>
            <person name="Tamura T."/>
        </authorList>
    </citation>
    <scope>NUCLEOTIDE SEQUENCE</scope>
    <source>
        <strain evidence="8">NBRC 16421</strain>
    </source>
</reference>
<dbReference type="GO" id="GO:0032259">
    <property type="term" value="P:methylation"/>
    <property type="evidence" value="ECO:0007669"/>
    <property type="project" value="UniProtKB-KW"/>
</dbReference>
<organism evidence="8 9">
    <name type="scientific">Virgisporangium aurantiacum</name>
    <dbReference type="NCBI Taxonomy" id="175570"/>
    <lineage>
        <taxon>Bacteria</taxon>
        <taxon>Bacillati</taxon>
        <taxon>Actinomycetota</taxon>
        <taxon>Actinomycetes</taxon>
        <taxon>Micromonosporales</taxon>
        <taxon>Micromonosporaceae</taxon>
        <taxon>Virgisporangium</taxon>
    </lineage>
</organism>
<evidence type="ECO:0000256" key="4">
    <source>
        <dbReference type="ARBA" id="ARBA00048391"/>
    </source>
</evidence>
<keyword evidence="3 5" id="KW-0949">S-adenosyl-L-methionine</keyword>
<dbReference type="GO" id="GO:0102559">
    <property type="term" value="F:peptide chain release factor N(5)-glutamine methyltransferase activity"/>
    <property type="evidence" value="ECO:0007669"/>
    <property type="project" value="UniProtKB-EC"/>
</dbReference>
<evidence type="ECO:0000256" key="5">
    <source>
        <dbReference type="HAMAP-Rule" id="MF_02126"/>
    </source>
</evidence>
<comment type="caution">
    <text evidence="8">The sequence shown here is derived from an EMBL/GenBank/DDBJ whole genome shotgun (WGS) entry which is preliminary data.</text>
</comment>
<protein>
    <recommendedName>
        <fullName evidence="5">Release factor glutamine methyltransferase</fullName>
        <shortName evidence="5">RF MTase</shortName>
        <ecNumber evidence="5">2.1.1.297</ecNumber>
    </recommendedName>
    <alternativeName>
        <fullName evidence="5">N5-glutamine methyltransferase PrmC</fullName>
    </alternativeName>
    <alternativeName>
        <fullName evidence="5">Protein-(glutamine-N5) MTase PrmC</fullName>
    </alternativeName>
    <alternativeName>
        <fullName evidence="5">Protein-glutamine N-methyltransferase PrmC</fullName>
    </alternativeName>
</protein>
<accession>A0A8J3YZ41</accession>
<keyword evidence="9" id="KW-1185">Reference proteome</keyword>
<comment type="function">
    <text evidence="5">Methylates the class 1 translation termination release factors RF1/PrfA and RF2/PrfB on the glutamine residue of the universally conserved GGQ motif.</text>
</comment>
<comment type="caution">
    <text evidence="5">Lacks conserved residue(s) required for the propagation of feature annotation.</text>
</comment>
<dbReference type="AlphaFoldDB" id="A0A8J3YZ41"/>
<feature type="domain" description="Release factor glutamine methyltransferase N-terminal" evidence="7">
    <location>
        <begin position="3"/>
        <end position="60"/>
    </location>
</feature>
<dbReference type="InterPro" id="IPR029063">
    <property type="entry name" value="SAM-dependent_MTases_sf"/>
</dbReference>
<dbReference type="HAMAP" id="MF_02126">
    <property type="entry name" value="RF_methyltr_PrmC"/>
    <property type="match status" value="1"/>
</dbReference>
<dbReference type="NCBIfam" id="TIGR00536">
    <property type="entry name" value="hemK_fam"/>
    <property type="match status" value="1"/>
</dbReference>
<dbReference type="Pfam" id="PF17827">
    <property type="entry name" value="PrmC_N"/>
    <property type="match status" value="1"/>
</dbReference>
<evidence type="ECO:0000256" key="3">
    <source>
        <dbReference type="ARBA" id="ARBA00022691"/>
    </source>
</evidence>
<dbReference type="NCBIfam" id="TIGR03534">
    <property type="entry name" value="RF_mod_PrmC"/>
    <property type="match status" value="1"/>
</dbReference>
<dbReference type="Gene3D" id="1.10.8.10">
    <property type="entry name" value="DNA helicase RuvA subunit, C-terminal domain"/>
    <property type="match status" value="1"/>
</dbReference>
<dbReference type="InterPro" id="IPR002052">
    <property type="entry name" value="DNA_methylase_N6_adenine_CS"/>
</dbReference>
<dbReference type="InterPro" id="IPR007848">
    <property type="entry name" value="Small_mtfrase_dom"/>
</dbReference>
<evidence type="ECO:0000256" key="1">
    <source>
        <dbReference type="ARBA" id="ARBA00022603"/>
    </source>
</evidence>
<evidence type="ECO:0000256" key="2">
    <source>
        <dbReference type="ARBA" id="ARBA00022679"/>
    </source>
</evidence>
<dbReference type="InterPro" id="IPR004556">
    <property type="entry name" value="HemK-like"/>
</dbReference>
<dbReference type="Proteomes" id="UP000612585">
    <property type="component" value="Unassembled WGS sequence"/>
</dbReference>
<sequence length="267" mass="27707">MSAADVPSPVVDARELIAFVVKVPRNQLALVTWITAEQQAEIRIMAGRRAQRVPLQHLTGSAPFRYLDLAVGPGVFIPRPETEPLVGWGLDAIAGLAAPLVVDLCAGSGAIALSVAREHPGAVVVAVEQSAGALPWLRRNAAATPVKIIEGDAVSAATLRDLDGQVDAVLSNPPYVPCASTVPPEVSDHDPAAAVFAGADGLDVIRGLVVRAAALLKPSGVVAVEHDDGHGVAVPDLLRRTGAFGDVADHDDLTGRPRFATARRLAD</sequence>
<feature type="binding site" evidence="5">
    <location>
        <position position="128"/>
    </location>
    <ligand>
        <name>S-adenosyl-L-methionine</name>
        <dbReference type="ChEBI" id="CHEBI:59789"/>
    </ligand>
</feature>
<evidence type="ECO:0000259" key="6">
    <source>
        <dbReference type="Pfam" id="PF05175"/>
    </source>
</evidence>
<feature type="domain" description="Methyltransferase small" evidence="6">
    <location>
        <begin position="101"/>
        <end position="175"/>
    </location>
</feature>
<dbReference type="PANTHER" id="PTHR18895:SF74">
    <property type="entry name" value="MTRF1L RELEASE FACTOR GLUTAMINE METHYLTRANSFERASE"/>
    <property type="match status" value="1"/>
</dbReference>
<dbReference type="SUPFAM" id="SSF53335">
    <property type="entry name" value="S-adenosyl-L-methionine-dependent methyltransferases"/>
    <property type="match status" value="1"/>
</dbReference>
<name>A0A8J3YZ41_9ACTN</name>